<dbReference type="EnsemblMetazoa" id="AATE018183-RA">
    <property type="protein sequence ID" value="AATE018183-PA.1"/>
    <property type="gene ID" value="AATE018183"/>
</dbReference>
<sequence>MVHLQQATRAERLTPPGKAGLSFMDSFKGMFSRRHSKLATGASGLQSSPAVPLESRLSPKAPIASPESGSEPSSLVLPPSSAGQHRTVTIHLPDHGDNRYAIRRKSRRERPDEREPRPVEPKKRTGHARSVVKSVKRRSFGKRINNLWSNFGLLRSSERIVEFANGHVVTQLSYQKT</sequence>
<evidence type="ECO:0000256" key="1">
    <source>
        <dbReference type="SAM" id="MobiDB-lite"/>
    </source>
</evidence>
<evidence type="ECO:0000313" key="2">
    <source>
        <dbReference type="EnsemblMetazoa" id="AATE018183-PA.1"/>
    </source>
</evidence>
<feature type="compositionally biased region" description="Low complexity" evidence="1">
    <location>
        <begin position="64"/>
        <end position="83"/>
    </location>
</feature>
<dbReference type="AlphaFoldDB" id="A0A182JHG7"/>
<name>A0A182JHG7_ANOAO</name>
<feature type="region of interest" description="Disordered" evidence="1">
    <location>
        <begin position="38"/>
        <end position="130"/>
    </location>
</feature>
<feature type="compositionally biased region" description="Basic and acidic residues" evidence="1">
    <location>
        <begin position="109"/>
        <end position="123"/>
    </location>
</feature>
<feature type="region of interest" description="Disordered" evidence="1">
    <location>
        <begin position="1"/>
        <end position="24"/>
    </location>
</feature>
<organism evidence="2">
    <name type="scientific">Anopheles atroparvus</name>
    <name type="common">European mosquito</name>
    <dbReference type="NCBI Taxonomy" id="41427"/>
    <lineage>
        <taxon>Eukaryota</taxon>
        <taxon>Metazoa</taxon>
        <taxon>Ecdysozoa</taxon>
        <taxon>Arthropoda</taxon>
        <taxon>Hexapoda</taxon>
        <taxon>Insecta</taxon>
        <taxon>Pterygota</taxon>
        <taxon>Neoptera</taxon>
        <taxon>Endopterygota</taxon>
        <taxon>Diptera</taxon>
        <taxon>Nematocera</taxon>
        <taxon>Culicoidea</taxon>
        <taxon>Culicidae</taxon>
        <taxon>Anophelinae</taxon>
        <taxon>Anopheles</taxon>
    </lineage>
</organism>
<proteinExistence type="predicted"/>
<protein>
    <submittedName>
        <fullName evidence="2">Uncharacterized protein</fullName>
    </submittedName>
</protein>
<dbReference type="VEuPathDB" id="VectorBase:AATE018183"/>
<accession>A0A182JHG7</accession>
<reference evidence="2" key="1">
    <citation type="submission" date="2022-08" db="UniProtKB">
        <authorList>
            <consortium name="EnsemblMetazoa"/>
        </authorList>
    </citation>
    <scope>IDENTIFICATION</scope>
    <source>
        <strain evidence="2">EBRO</strain>
    </source>
</reference>